<dbReference type="AlphaFoldDB" id="A0A1G9IPA5"/>
<organism evidence="1 2">
    <name type="scientific">Catalinimonas alkaloidigena</name>
    <dbReference type="NCBI Taxonomy" id="1075417"/>
    <lineage>
        <taxon>Bacteria</taxon>
        <taxon>Pseudomonadati</taxon>
        <taxon>Bacteroidota</taxon>
        <taxon>Cytophagia</taxon>
        <taxon>Cytophagales</taxon>
        <taxon>Catalimonadaceae</taxon>
        <taxon>Catalinimonas</taxon>
    </lineage>
</organism>
<keyword evidence="2" id="KW-1185">Reference proteome</keyword>
<evidence type="ECO:0000313" key="2">
    <source>
        <dbReference type="Proteomes" id="UP000198510"/>
    </source>
</evidence>
<accession>A0A1G9IPA5</accession>
<dbReference type="InterPro" id="IPR008969">
    <property type="entry name" value="CarboxyPept-like_regulatory"/>
</dbReference>
<gene>
    <name evidence="1" type="ORF">SAMN05421823_10563</name>
</gene>
<dbReference type="SUPFAM" id="SSF49464">
    <property type="entry name" value="Carboxypeptidase regulatory domain-like"/>
    <property type="match status" value="1"/>
</dbReference>
<proteinExistence type="predicted"/>
<evidence type="ECO:0008006" key="3">
    <source>
        <dbReference type="Google" id="ProtNLM"/>
    </source>
</evidence>
<dbReference type="Gene3D" id="2.60.40.1120">
    <property type="entry name" value="Carboxypeptidase-like, regulatory domain"/>
    <property type="match status" value="1"/>
</dbReference>
<dbReference type="EMBL" id="FNFO01000005">
    <property type="protein sequence ID" value="SDL26982.1"/>
    <property type="molecule type" value="Genomic_DNA"/>
</dbReference>
<dbReference type="Proteomes" id="UP000198510">
    <property type="component" value="Unassembled WGS sequence"/>
</dbReference>
<name>A0A1G9IPA5_9BACT</name>
<evidence type="ECO:0000313" key="1">
    <source>
        <dbReference type="EMBL" id="SDL26982.1"/>
    </source>
</evidence>
<protein>
    <recommendedName>
        <fullName evidence="3">Carboxypeptidase regulatory-like domain-containing protein</fullName>
    </recommendedName>
</protein>
<dbReference type="RefSeq" id="WP_089682993.1">
    <property type="nucleotide sequence ID" value="NZ_FNFO01000005.1"/>
</dbReference>
<dbReference type="STRING" id="1075417.SAMN05421823_10563"/>
<reference evidence="1 2" key="1">
    <citation type="submission" date="2016-10" db="EMBL/GenBank/DDBJ databases">
        <authorList>
            <person name="de Groot N.N."/>
        </authorList>
    </citation>
    <scope>NUCLEOTIDE SEQUENCE [LARGE SCALE GENOMIC DNA]</scope>
    <source>
        <strain evidence="1 2">DSM 25186</strain>
    </source>
</reference>
<dbReference type="OrthoDB" id="939978at2"/>
<sequence>MKKLLLLGNLGIMLGLLNCTDPDMPAPADDKKYAAGKVVDTQGRPLSGADIVVSNTQYYNDNILGKTDAAGNYQLEVTPGSWYVIGTIDVTYDNKKYTLDLDPESSDAFAGTEGAVRNFRWKLTGERPDDFGGGGYYGGSMEVIGVLGFFDVDQVELTLEPVMPLIDGSTGQTLRLQPQSSMIEDIPLGKYKITARYLPDNAPMNIRIRDKNQAYGPSVTDSFDPIYPGAEALGIYSITVEVEPN</sequence>